<proteinExistence type="predicted"/>
<organism evidence="1 2">
    <name type="scientific">Piscinibacter gummiphilus</name>
    <dbReference type="NCBI Taxonomy" id="946333"/>
    <lineage>
        <taxon>Bacteria</taxon>
        <taxon>Pseudomonadati</taxon>
        <taxon>Pseudomonadota</taxon>
        <taxon>Betaproteobacteria</taxon>
        <taxon>Burkholderiales</taxon>
        <taxon>Sphaerotilaceae</taxon>
        <taxon>Piscinibacter</taxon>
    </lineage>
</organism>
<reference evidence="1 2" key="1">
    <citation type="submission" date="2023-10" db="EMBL/GenBank/DDBJ databases">
        <title>Bacteria for the degradation of biodegradable plastic PBAT(Polybutylene adipate terephthalate).</title>
        <authorList>
            <person name="Weon H.-Y."/>
            <person name="Yeon J."/>
        </authorList>
    </citation>
    <scope>NUCLEOTIDE SEQUENCE [LARGE SCALE GENOMIC DNA]</scope>
    <source>
        <strain evidence="1 2">SBD 7-3</strain>
    </source>
</reference>
<name>A0ABZ0D4B9_9BURK</name>
<keyword evidence="2" id="KW-1185">Reference proteome</keyword>
<dbReference type="RefSeq" id="WP_316703057.1">
    <property type="nucleotide sequence ID" value="NZ_CP136336.1"/>
</dbReference>
<dbReference type="EMBL" id="CP136336">
    <property type="protein sequence ID" value="WOB10155.1"/>
    <property type="molecule type" value="Genomic_DNA"/>
</dbReference>
<dbReference type="Proteomes" id="UP001303946">
    <property type="component" value="Chromosome"/>
</dbReference>
<accession>A0ABZ0D4B9</accession>
<gene>
    <name evidence="1" type="ORF">RXV79_08820</name>
</gene>
<sequence>MRSRDEYLRNLDGLRDQIVFCSWAGTNALSPQRAMALLSVTMRIGVPVVCVTPGNLMDWQHPDQPFHPAYEFLSATHRADYLRTYFMHHYGGGYTDIKQTLRPWRGFFERLQAHPGHDGLGYTEISPRGVAPVPGPMGDELRANYQKLIGLCAFIYRKHSPFTTAWLAATHALLDAKLDALRTHPARHPQDQTGVMFEGGERSQYPIAWTEMLGNVFHPLVLQMHERILHDEIAPSFTQYR</sequence>
<protein>
    <submittedName>
        <fullName evidence="1">Uncharacterized protein</fullName>
    </submittedName>
</protein>
<evidence type="ECO:0000313" key="2">
    <source>
        <dbReference type="Proteomes" id="UP001303946"/>
    </source>
</evidence>
<evidence type="ECO:0000313" key="1">
    <source>
        <dbReference type="EMBL" id="WOB10155.1"/>
    </source>
</evidence>